<accession>A0A8T4IB34</accession>
<dbReference type="Pfam" id="PF00512">
    <property type="entry name" value="HisKA"/>
    <property type="match status" value="1"/>
</dbReference>
<dbReference type="CDD" id="cd06225">
    <property type="entry name" value="HAMP"/>
    <property type="match status" value="1"/>
</dbReference>
<evidence type="ECO:0000313" key="14">
    <source>
        <dbReference type="EMBL" id="MBR0551760.1"/>
    </source>
</evidence>
<feature type="chain" id="PRO_5035732750" description="histidine kinase" evidence="11">
    <location>
        <begin position="22"/>
        <end position="448"/>
    </location>
</feature>
<dbReference type="SUPFAM" id="SSF158472">
    <property type="entry name" value="HAMP domain-like"/>
    <property type="match status" value="1"/>
</dbReference>
<keyword evidence="8 10" id="KW-1133">Transmembrane helix</keyword>
<evidence type="ECO:0000256" key="10">
    <source>
        <dbReference type="SAM" id="Phobius"/>
    </source>
</evidence>
<evidence type="ECO:0000256" key="8">
    <source>
        <dbReference type="ARBA" id="ARBA00022989"/>
    </source>
</evidence>
<dbReference type="Proteomes" id="UP000676996">
    <property type="component" value="Unassembled WGS sequence"/>
</dbReference>
<dbReference type="Pfam" id="PF02518">
    <property type="entry name" value="HATPase_c"/>
    <property type="match status" value="1"/>
</dbReference>
<dbReference type="PROSITE" id="PS50109">
    <property type="entry name" value="HIS_KIN"/>
    <property type="match status" value="1"/>
</dbReference>
<name>A0A8T4IB34_9SPHN</name>
<keyword evidence="9" id="KW-0902">Two-component regulatory system</keyword>
<keyword evidence="15" id="KW-1185">Reference proteome</keyword>
<keyword evidence="6 10" id="KW-0812">Transmembrane</keyword>
<dbReference type="PANTHER" id="PTHR45436">
    <property type="entry name" value="SENSOR HISTIDINE KINASE YKOH"/>
    <property type="match status" value="1"/>
</dbReference>
<dbReference type="AlphaFoldDB" id="A0A8T4IB34"/>
<dbReference type="SUPFAM" id="SSF55874">
    <property type="entry name" value="ATPase domain of HSP90 chaperone/DNA topoisomerase II/histidine kinase"/>
    <property type="match status" value="1"/>
</dbReference>
<evidence type="ECO:0000256" key="1">
    <source>
        <dbReference type="ARBA" id="ARBA00000085"/>
    </source>
</evidence>
<feature type="transmembrane region" description="Helical" evidence="10">
    <location>
        <begin position="12"/>
        <end position="35"/>
    </location>
</feature>
<evidence type="ECO:0000256" key="5">
    <source>
        <dbReference type="ARBA" id="ARBA00022679"/>
    </source>
</evidence>
<dbReference type="SMART" id="SM00387">
    <property type="entry name" value="HATPase_c"/>
    <property type="match status" value="1"/>
</dbReference>
<keyword evidence="11" id="KW-0732">Signal</keyword>
<evidence type="ECO:0000256" key="11">
    <source>
        <dbReference type="SAM" id="SignalP"/>
    </source>
</evidence>
<dbReference type="GO" id="GO:0000155">
    <property type="term" value="F:phosphorelay sensor kinase activity"/>
    <property type="evidence" value="ECO:0007669"/>
    <property type="project" value="InterPro"/>
</dbReference>
<dbReference type="InterPro" id="IPR036097">
    <property type="entry name" value="HisK_dim/P_sf"/>
</dbReference>
<keyword evidence="4" id="KW-0597">Phosphoprotein</keyword>
<evidence type="ECO:0000256" key="7">
    <source>
        <dbReference type="ARBA" id="ARBA00022777"/>
    </source>
</evidence>
<dbReference type="InterPro" id="IPR003594">
    <property type="entry name" value="HATPase_dom"/>
</dbReference>
<gene>
    <name evidence="14" type="ORF">J7S20_04490</name>
</gene>
<evidence type="ECO:0000259" key="12">
    <source>
        <dbReference type="PROSITE" id="PS50109"/>
    </source>
</evidence>
<evidence type="ECO:0000259" key="13">
    <source>
        <dbReference type="PROSITE" id="PS50885"/>
    </source>
</evidence>
<dbReference type="RefSeq" id="WP_284053024.1">
    <property type="nucleotide sequence ID" value="NZ_JAGRQC010000001.1"/>
</dbReference>
<dbReference type="Gene3D" id="6.10.340.10">
    <property type="match status" value="1"/>
</dbReference>
<comment type="subcellular location">
    <subcellularLocation>
        <location evidence="2">Membrane</location>
    </subcellularLocation>
</comment>
<dbReference type="PANTHER" id="PTHR45436:SF8">
    <property type="entry name" value="HISTIDINE KINASE"/>
    <property type="match status" value="1"/>
</dbReference>
<feature type="domain" description="Histidine kinase" evidence="12">
    <location>
        <begin position="235"/>
        <end position="447"/>
    </location>
</feature>
<dbReference type="Gene3D" id="3.30.565.10">
    <property type="entry name" value="Histidine kinase-like ATPase, C-terminal domain"/>
    <property type="match status" value="1"/>
</dbReference>
<comment type="caution">
    <text evidence="14">The sequence shown here is derived from an EMBL/GenBank/DDBJ whole genome shotgun (WGS) entry which is preliminary data.</text>
</comment>
<dbReference type="GO" id="GO:0005886">
    <property type="term" value="C:plasma membrane"/>
    <property type="evidence" value="ECO:0007669"/>
    <property type="project" value="TreeGrafter"/>
</dbReference>
<feature type="transmembrane region" description="Helical" evidence="10">
    <location>
        <begin position="150"/>
        <end position="176"/>
    </location>
</feature>
<dbReference type="EC" id="2.7.13.3" evidence="3"/>
<dbReference type="InterPro" id="IPR003660">
    <property type="entry name" value="HAMP_dom"/>
</dbReference>
<evidence type="ECO:0000256" key="3">
    <source>
        <dbReference type="ARBA" id="ARBA00012438"/>
    </source>
</evidence>
<dbReference type="CDD" id="cd00075">
    <property type="entry name" value="HATPase"/>
    <property type="match status" value="1"/>
</dbReference>
<dbReference type="SMART" id="SM00388">
    <property type="entry name" value="HisKA"/>
    <property type="match status" value="1"/>
</dbReference>
<dbReference type="SUPFAM" id="SSF47384">
    <property type="entry name" value="Homodimeric domain of signal transducing histidine kinase"/>
    <property type="match status" value="1"/>
</dbReference>
<evidence type="ECO:0000256" key="9">
    <source>
        <dbReference type="ARBA" id="ARBA00023012"/>
    </source>
</evidence>
<keyword evidence="10" id="KW-0472">Membrane</keyword>
<keyword evidence="7 14" id="KW-0418">Kinase</keyword>
<keyword evidence="5" id="KW-0808">Transferase</keyword>
<organism evidence="14 15">
    <name type="scientific">Stakelama marina</name>
    <dbReference type="NCBI Taxonomy" id="2826939"/>
    <lineage>
        <taxon>Bacteria</taxon>
        <taxon>Pseudomonadati</taxon>
        <taxon>Pseudomonadota</taxon>
        <taxon>Alphaproteobacteria</taxon>
        <taxon>Sphingomonadales</taxon>
        <taxon>Sphingomonadaceae</taxon>
        <taxon>Stakelama</taxon>
    </lineage>
</organism>
<dbReference type="PROSITE" id="PS50885">
    <property type="entry name" value="HAMP"/>
    <property type="match status" value="1"/>
</dbReference>
<evidence type="ECO:0000313" key="15">
    <source>
        <dbReference type="Proteomes" id="UP000676996"/>
    </source>
</evidence>
<sequence>MRALFNSAAYRIAFASSLAFALATALMGIAVFYAAHAAFTRQMEASIEQAIAGLTAELRDEGVQGVKEAVHSRESGGPNALGYAVFDAAGHRVEGALDTPMPDLGWSDITFNDPVEGPDPARAKTVELRHGYRLTVAADKEPLEAIDATILTIFGVAFLALLLIGLIGALVLGAYLRRRLRRIEATAGAIAGGDLSQRMSVGPRDDEFDRVAASLNAMLDRIAGLIDNLRQVTSDLAHDLRTPLMRLRNRLEALHGPSEDDIRAQRIDEAVERADEVLKLFDAILRISELEEGNLRRNFSSVDLVALLTDIGEAHEPLAEDSGRTLTVRIDTMATIDGDRDLLAQALVNLIENALRHTPTGSTIEIGVRREAGRPVLFVADDGPGIPAHERARVVQRFVRLEASRSTPGNGLGLSLAAAIAAAHRADLRLSDREPGLEAAILFPEEKA</sequence>
<dbReference type="InterPro" id="IPR003661">
    <property type="entry name" value="HisK_dim/P_dom"/>
</dbReference>
<reference evidence="14" key="1">
    <citation type="submission" date="2021-04" db="EMBL/GenBank/DDBJ databases">
        <title>Ouciella asimina sp. nov., isolated from the surface seawater in the hydrothermal field of Okinawa Trough.</title>
        <authorList>
            <person name="Shuang W."/>
        </authorList>
    </citation>
    <scope>NUCLEOTIDE SEQUENCE</scope>
    <source>
        <strain evidence="14">LXI357</strain>
    </source>
</reference>
<protein>
    <recommendedName>
        <fullName evidence="3">histidine kinase</fullName>
        <ecNumber evidence="3">2.7.13.3</ecNumber>
    </recommendedName>
</protein>
<dbReference type="InterPro" id="IPR036890">
    <property type="entry name" value="HATPase_C_sf"/>
</dbReference>
<feature type="domain" description="HAMP" evidence="13">
    <location>
        <begin position="174"/>
        <end position="227"/>
    </location>
</feature>
<evidence type="ECO:0000256" key="4">
    <source>
        <dbReference type="ARBA" id="ARBA00022553"/>
    </source>
</evidence>
<dbReference type="Pfam" id="PF00672">
    <property type="entry name" value="HAMP"/>
    <property type="match status" value="1"/>
</dbReference>
<evidence type="ECO:0000256" key="2">
    <source>
        <dbReference type="ARBA" id="ARBA00004370"/>
    </source>
</evidence>
<dbReference type="EMBL" id="JAGRQC010000001">
    <property type="protein sequence ID" value="MBR0551760.1"/>
    <property type="molecule type" value="Genomic_DNA"/>
</dbReference>
<dbReference type="InterPro" id="IPR005467">
    <property type="entry name" value="His_kinase_dom"/>
</dbReference>
<evidence type="ECO:0000256" key="6">
    <source>
        <dbReference type="ARBA" id="ARBA00022692"/>
    </source>
</evidence>
<dbReference type="SMART" id="SM00304">
    <property type="entry name" value="HAMP"/>
    <property type="match status" value="1"/>
</dbReference>
<dbReference type="InterPro" id="IPR050428">
    <property type="entry name" value="TCS_sensor_his_kinase"/>
</dbReference>
<dbReference type="CDD" id="cd00082">
    <property type="entry name" value="HisKA"/>
    <property type="match status" value="1"/>
</dbReference>
<feature type="signal peptide" evidence="11">
    <location>
        <begin position="1"/>
        <end position="21"/>
    </location>
</feature>
<proteinExistence type="predicted"/>
<comment type="catalytic activity">
    <reaction evidence="1">
        <text>ATP + protein L-histidine = ADP + protein N-phospho-L-histidine.</text>
        <dbReference type="EC" id="2.7.13.3"/>
    </reaction>
</comment>
<dbReference type="Gene3D" id="1.10.287.130">
    <property type="match status" value="1"/>
</dbReference>